<organism evidence="2 3">
    <name type="scientific">Roseimaritima ulvae</name>
    <dbReference type="NCBI Taxonomy" id="980254"/>
    <lineage>
        <taxon>Bacteria</taxon>
        <taxon>Pseudomonadati</taxon>
        <taxon>Planctomycetota</taxon>
        <taxon>Planctomycetia</taxon>
        <taxon>Pirellulales</taxon>
        <taxon>Pirellulaceae</taxon>
        <taxon>Roseimaritima</taxon>
    </lineage>
</organism>
<feature type="transmembrane region" description="Helical" evidence="1">
    <location>
        <begin position="162"/>
        <end position="181"/>
    </location>
</feature>
<sequence length="197" mass="22018">MNQPVPIENAPPNRHLTLPNGLSVLRFIGSWGMLWAAYQGQPHWVVGLFLFLTATDWVDGKLAILLHQRSKIGPKLDTIADVTMYVCLIVATLLLHHDVLWEQLGAYLIGTAAIYLVSIMFSVYKFRRIPSYHTRAAKTCTFLMLVGILSLFLGWSIWPLRIALIGVILANLEAIAITYLASEPLSDIEHVGLVKRS</sequence>
<dbReference type="Gene3D" id="1.20.120.1760">
    <property type="match status" value="1"/>
</dbReference>
<dbReference type="GO" id="GO:0008654">
    <property type="term" value="P:phospholipid biosynthetic process"/>
    <property type="evidence" value="ECO:0007669"/>
    <property type="project" value="InterPro"/>
</dbReference>
<feature type="transmembrane region" description="Helical" evidence="1">
    <location>
        <begin position="136"/>
        <end position="156"/>
    </location>
</feature>
<dbReference type="AlphaFoldDB" id="A0A5B9R3I1"/>
<feature type="transmembrane region" description="Helical" evidence="1">
    <location>
        <begin position="103"/>
        <end position="124"/>
    </location>
</feature>
<dbReference type="OrthoDB" id="9796672at2"/>
<proteinExistence type="predicted"/>
<dbReference type="InterPro" id="IPR043130">
    <property type="entry name" value="CDP-OH_PTrfase_TM_dom"/>
</dbReference>
<dbReference type="Proteomes" id="UP000325286">
    <property type="component" value="Chromosome"/>
</dbReference>
<evidence type="ECO:0000256" key="1">
    <source>
        <dbReference type="SAM" id="Phobius"/>
    </source>
</evidence>
<evidence type="ECO:0000313" key="2">
    <source>
        <dbReference type="EMBL" id="QEG40883.1"/>
    </source>
</evidence>
<dbReference type="EC" id="2.7.8.5" evidence="2"/>
<keyword evidence="1" id="KW-1133">Transmembrane helix</keyword>
<dbReference type="GO" id="GO:0016020">
    <property type="term" value="C:membrane"/>
    <property type="evidence" value="ECO:0007669"/>
    <property type="project" value="InterPro"/>
</dbReference>
<dbReference type="RefSeq" id="WP_068140187.1">
    <property type="nucleotide sequence ID" value="NZ_CP042914.1"/>
</dbReference>
<protein>
    <submittedName>
        <fullName evidence="2">CDP-diacylglycerol--glycerol-3-phosphate 3-phosphatidyltransferase</fullName>
        <ecNumber evidence="2">2.7.8.5</ecNumber>
    </submittedName>
</protein>
<feature type="transmembrane region" description="Helical" evidence="1">
    <location>
        <begin position="78"/>
        <end position="97"/>
    </location>
</feature>
<name>A0A5B9R3I1_9BACT</name>
<keyword evidence="2" id="KW-0808">Transferase</keyword>
<feature type="transmembrane region" description="Helical" evidence="1">
    <location>
        <begin position="44"/>
        <end position="66"/>
    </location>
</feature>
<evidence type="ECO:0000313" key="3">
    <source>
        <dbReference type="Proteomes" id="UP000325286"/>
    </source>
</evidence>
<dbReference type="Pfam" id="PF01066">
    <property type="entry name" value="CDP-OH_P_transf"/>
    <property type="match status" value="1"/>
</dbReference>
<gene>
    <name evidence="2" type="primary">pgsA_2</name>
    <name evidence="2" type="ORF">UC8_29010</name>
</gene>
<keyword evidence="1" id="KW-0472">Membrane</keyword>
<dbReference type="KEGG" id="rul:UC8_29010"/>
<accession>A0A5B9R3I1</accession>
<dbReference type="EMBL" id="CP042914">
    <property type="protein sequence ID" value="QEG40883.1"/>
    <property type="molecule type" value="Genomic_DNA"/>
</dbReference>
<keyword evidence="3" id="KW-1185">Reference proteome</keyword>
<dbReference type="InterPro" id="IPR000462">
    <property type="entry name" value="CDP-OH_P_trans"/>
</dbReference>
<dbReference type="GO" id="GO:0008444">
    <property type="term" value="F:CDP-diacylglycerol-glycerol-3-phosphate 3-phosphatidyltransferase activity"/>
    <property type="evidence" value="ECO:0007669"/>
    <property type="project" value="UniProtKB-EC"/>
</dbReference>
<keyword evidence="1" id="KW-0812">Transmembrane</keyword>
<reference evidence="2 3" key="1">
    <citation type="submission" date="2019-08" db="EMBL/GenBank/DDBJ databases">
        <title>Deep-cultivation of Planctomycetes and their phenomic and genomic characterization uncovers novel biology.</title>
        <authorList>
            <person name="Wiegand S."/>
            <person name="Jogler M."/>
            <person name="Boedeker C."/>
            <person name="Pinto D."/>
            <person name="Vollmers J."/>
            <person name="Rivas-Marin E."/>
            <person name="Kohn T."/>
            <person name="Peeters S.H."/>
            <person name="Heuer A."/>
            <person name="Rast P."/>
            <person name="Oberbeckmann S."/>
            <person name="Bunk B."/>
            <person name="Jeske O."/>
            <person name="Meyerdierks A."/>
            <person name="Storesund J.E."/>
            <person name="Kallscheuer N."/>
            <person name="Luecker S."/>
            <person name="Lage O.M."/>
            <person name="Pohl T."/>
            <person name="Merkel B.J."/>
            <person name="Hornburger P."/>
            <person name="Mueller R.-W."/>
            <person name="Bruemmer F."/>
            <person name="Labrenz M."/>
            <person name="Spormann A.M."/>
            <person name="Op den Camp H."/>
            <person name="Overmann J."/>
            <person name="Amann R."/>
            <person name="Jetten M.S.M."/>
            <person name="Mascher T."/>
            <person name="Medema M.H."/>
            <person name="Devos D.P."/>
            <person name="Kaster A.-K."/>
            <person name="Ovreas L."/>
            <person name="Rohde M."/>
            <person name="Galperin M.Y."/>
            <person name="Jogler C."/>
        </authorList>
    </citation>
    <scope>NUCLEOTIDE SEQUENCE [LARGE SCALE GENOMIC DNA]</scope>
    <source>
        <strain evidence="2 3">UC8</strain>
    </source>
</reference>